<dbReference type="AlphaFoldDB" id="A0AAE3RAZ0"/>
<evidence type="ECO:0000313" key="1">
    <source>
        <dbReference type="EMBL" id="MDJ1504777.1"/>
    </source>
</evidence>
<dbReference type="RefSeq" id="WP_314516414.1">
    <property type="nucleotide sequence ID" value="NZ_JASJOU010000013.1"/>
</dbReference>
<comment type="caution">
    <text evidence="1">The sequence shown here is derived from an EMBL/GenBank/DDBJ whole genome shotgun (WGS) entry which is preliminary data.</text>
</comment>
<accession>A0AAE3RAZ0</accession>
<protein>
    <submittedName>
        <fullName evidence="1">Uncharacterized protein</fullName>
    </submittedName>
</protein>
<evidence type="ECO:0000313" key="2">
    <source>
        <dbReference type="Proteomes" id="UP001232063"/>
    </source>
</evidence>
<gene>
    <name evidence="1" type="ORF">QNI22_29210</name>
</gene>
<sequence>MSIRNSKQSGDPQKLVEELVNLVNMSPPVHLILGPDSYKLIKDKKAKNMEEFETYKEITMSTNL</sequence>
<proteinExistence type="predicted"/>
<dbReference type="Proteomes" id="UP001232063">
    <property type="component" value="Unassembled WGS sequence"/>
</dbReference>
<name>A0AAE3RAZ0_9BACT</name>
<dbReference type="EMBL" id="JASJOU010000013">
    <property type="protein sequence ID" value="MDJ1504777.1"/>
    <property type="molecule type" value="Genomic_DNA"/>
</dbReference>
<organism evidence="1 2">
    <name type="scientific">Xanthocytophaga agilis</name>
    <dbReference type="NCBI Taxonomy" id="3048010"/>
    <lineage>
        <taxon>Bacteria</taxon>
        <taxon>Pseudomonadati</taxon>
        <taxon>Bacteroidota</taxon>
        <taxon>Cytophagia</taxon>
        <taxon>Cytophagales</taxon>
        <taxon>Rhodocytophagaceae</taxon>
        <taxon>Xanthocytophaga</taxon>
    </lineage>
</organism>
<reference evidence="1" key="1">
    <citation type="submission" date="2023-05" db="EMBL/GenBank/DDBJ databases">
        <authorList>
            <person name="Zhang X."/>
        </authorList>
    </citation>
    <scope>NUCLEOTIDE SEQUENCE</scope>
    <source>
        <strain evidence="1">BD1B2-1</strain>
    </source>
</reference>
<keyword evidence="2" id="KW-1185">Reference proteome</keyword>